<dbReference type="PANTHER" id="PTHR45527:SF1">
    <property type="entry name" value="FATTY ACID SYNTHASE"/>
    <property type="match status" value="1"/>
</dbReference>
<dbReference type="InterPro" id="IPR020845">
    <property type="entry name" value="AMP-binding_CS"/>
</dbReference>
<dbReference type="RefSeq" id="WP_267029524.1">
    <property type="nucleotide sequence ID" value="NZ_JAIFZO010000002.1"/>
</dbReference>
<dbReference type="EMBL" id="JAIFZO010000002">
    <property type="protein sequence ID" value="MCX4237085.1"/>
    <property type="molecule type" value="Genomic_DNA"/>
</dbReference>
<sequence>MSDLDVSLIRMLLDAVARHRDAVAVVDDGVAHTYAELDEVSAEIAGGLAAHGIGPGDVVDVHSTRSWSRCAAVLGVWRVGAGVLSIDPAMPPAWTGKLVNSADCSMILRADECPPVDAGIPEHTFRSIRGTRRDEAATGPVCYVIPTSGSTGEPKAVAVPPVVLAELGNWHVRRWSHDSPSNTLHMSSIGFDMVYEDTVATWLAGATLIVVNDQDRLDPFTLVDIIREHEVARLFQPVVGLHGLATAACVAGGRIPSLREISVAGEQLVINEEVRTFCADGDLTLVNQYGPSETHVVTQYRLSGDVTDWPDRPPIGTAVVDAELLCLVDGRLRPFAAGETRELVIAGNCVGIGYAGDDALTARKFREVEHRDGRTRRCYFSGDLVTFDGADFHFVSRLDDQLKVNGYRVEPGEVESVIAKVAGVRRAAVVGVKVAASTQLAAYYTRATGAEVARDDLIRACASGLPRFMVPRHFIELAELPSTRNGKIDRAKLRETFQEPSASSSVRIAH</sequence>
<evidence type="ECO:0000313" key="4">
    <source>
        <dbReference type="Proteomes" id="UP001165590"/>
    </source>
</evidence>
<dbReference type="Gene3D" id="3.30.300.30">
    <property type="match status" value="1"/>
</dbReference>
<protein>
    <submittedName>
        <fullName evidence="3">AMP-binding protein</fullName>
    </submittedName>
</protein>
<evidence type="ECO:0000259" key="2">
    <source>
        <dbReference type="Pfam" id="PF13193"/>
    </source>
</evidence>
<comment type="caution">
    <text evidence="3">The sequence shown here is derived from an EMBL/GenBank/DDBJ whole genome shotgun (WGS) entry which is preliminary data.</text>
</comment>
<dbReference type="Pfam" id="PF00501">
    <property type="entry name" value="AMP-binding"/>
    <property type="match status" value="1"/>
</dbReference>
<dbReference type="InterPro" id="IPR000873">
    <property type="entry name" value="AMP-dep_synth/lig_dom"/>
</dbReference>
<dbReference type="Pfam" id="PF13193">
    <property type="entry name" value="AMP-binding_C"/>
    <property type="match status" value="1"/>
</dbReference>
<organism evidence="3 4">
    <name type="scientific">Streptomyces ortus</name>
    <dbReference type="NCBI Taxonomy" id="2867268"/>
    <lineage>
        <taxon>Bacteria</taxon>
        <taxon>Bacillati</taxon>
        <taxon>Actinomycetota</taxon>
        <taxon>Actinomycetes</taxon>
        <taxon>Kitasatosporales</taxon>
        <taxon>Streptomycetaceae</taxon>
        <taxon>Streptomyces</taxon>
    </lineage>
</organism>
<name>A0ABT3VBD3_9ACTN</name>
<feature type="domain" description="AMP-dependent synthetase/ligase" evidence="1">
    <location>
        <begin position="15"/>
        <end position="354"/>
    </location>
</feature>
<dbReference type="SUPFAM" id="SSF56801">
    <property type="entry name" value="Acetyl-CoA synthetase-like"/>
    <property type="match status" value="1"/>
</dbReference>
<feature type="domain" description="AMP-binding enzyme C-terminal" evidence="2">
    <location>
        <begin position="413"/>
        <end position="487"/>
    </location>
</feature>
<evidence type="ECO:0000259" key="1">
    <source>
        <dbReference type="Pfam" id="PF00501"/>
    </source>
</evidence>
<dbReference type="PANTHER" id="PTHR45527">
    <property type="entry name" value="NONRIBOSOMAL PEPTIDE SYNTHETASE"/>
    <property type="match status" value="1"/>
</dbReference>
<dbReference type="Gene3D" id="3.40.50.12780">
    <property type="entry name" value="N-terminal domain of ligase-like"/>
    <property type="match status" value="1"/>
</dbReference>
<reference evidence="3" key="1">
    <citation type="journal article" date="2022" name="bioRxiv">
        <title>Discovery and biosynthetic assessment of Streptomyces ortus sp nov. isolated from a deep-sea sponge.</title>
        <authorList>
            <person name="Williams S.E."/>
        </authorList>
    </citation>
    <scope>NUCLEOTIDE SEQUENCE</scope>
    <source>
        <strain evidence="3">A15ISP2-DRY2</strain>
    </source>
</reference>
<dbReference type="InterPro" id="IPR042099">
    <property type="entry name" value="ANL_N_sf"/>
</dbReference>
<gene>
    <name evidence="3" type="ORF">K3769_30820</name>
</gene>
<keyword evidence="4" id="KW-1185">Reference proteome</keyword>
<accession>A0ABT3VBD3</accession>
<dbReference type="InterPro" id="IPR025110">
    <property type="entry name" value="AMP-bd_C"/>
</dbReference>
<proteinExistence type="predicted"/>
<dbReference type="Proteomes" id="UP001165590">
    <property type="component" value="Unassembled WGS sequence"/>
</dbReference>
<evidence type="ECO:0000313" key="3">
    <source>
        <dbReference type="EMBL" id="MCX4237085.1"/>
    </source>
</evidence>
<dbReference type="PROSITE" id="PS00455">
    <property type="entry name" value="AMP_BINDING"/>
    <property type="match status" value="1"/>
</dbReference>
<dbReference type="InterPro" id="IPR045851">
    <property type="entry name" value="AMP-bd_C_sf"/>
</dbReference>